<name>A0ABX6N7F5_9BURK</name>
<dbReference type="InterPro" id="IPR000667">
    <property type="entry name" value="Peptidase_S13"/>
</dbReference>
<dbReference type="Gene3D" id="3.40.710.10">
    <property type="entry name" value="DD-peptidase/beta-lactamase superfamily"/>
    <property type="match status" value="1"/>
</dbReference>
<dbReference type="PANTHER" id="PTHR30023:SF0">
    <property type="entry name" value="PENICILLIN-SENSITIVE CARBOXYPEPTIDASE A"/>
    <property type="match status" value="1"/>
</dbReference>
<accession>A0ABX6N7F5</accession>
<protein>
    <submittedName>
        <fullName evidence="4">D-alanyl-D-alanine carboxypeptidase/D-alanyl-D-alanine-endopeptidase</fullName>
        <ecNumber evidence="4">3.4.16.4</ecNumber>
    </submittedName>
</protein>
<dbReference type="RefSeq" id="WP_171100311.1">
    <property type="nucleotide sequence ID" value="NZ_CP053084.1"/>
</dbReference>
<gene>
    <name evidence="4" type="primary">dacB</name>
    <name evidence="4" type="ORF">HKT17_11940</name>
</gene>
<dbReference type="EMBL" id="CP053084">
    <property type="protein sequence ID" value="QJR30358.1"/>
    <property type="molecule type" value="Genomic_DNA"/>
</dbReference>
<keyword evidence="4" id="KW-0645">Protease</keyword>
<sequence>MSVRKLGGVLVLFSLAWPQAAWSNAVDPQVRAFPSSVTQAFVKKGIASDDFTAYALPISPFVHRKPQAYAHGSSQLVNPASVAKVFTTALALQKLESTYRFKTGFHADAEPVDGVLNGPLYIKGSGDPAFLSADLWASLRQLRTKGVDVINGPVVLDDSAFTEQMPSLGLAEEDAFDDAPHRAYHAQPDALLLNFGAMSIDLKINENTVVVVPEDAPKDWAFVSEINLTSGGCGAWKNGMSVDFSKAGRNVVVTVKGNYPRRCGQSRLPIRVPAQDWLWESWVKEIWLQLGGKFAGPHGGQVIKGVTPANTIALYTHYGKPLSDLIKQINKWSSNVMARHLELAVAGTPEAFNAQLKDWLKLQGISSNDWFFENGSGLSRNTRIDAKGLAEFLRNMAARSDFPDFLASFPRAGADGTLHRRVNNLDGFAYLKTGSLNGVRSLGGYLRDREGQLWAVGVLVKSPRAYDSWGPMESLLEFLYRAE</sequence>
<dbReference type="PRINTS" id="PR00922">
    <property type="entry name" value="DADACBPTASE3"/>
</dbReference>
<evidence type="ECO:0000313" key="4">
    <source>
        <dbReference type="EMBL" id="QJR30358.1"/>
    </source>
</evidence>
<comment type="similarity">
    <text evidence="1">Belongs to the peptidase S13 family.</text>
</comment>
<keyword evidence="4" id="KW-0121">Carboxypeptidase</keyword>
<evidence type="ECO:0000256" key="1">
    <source>
        <dbReference type="ARBA" id="ARBA00006096"/>
    </source>
</evidence>
<dbReference type="Pfam" id="PF02113">
    <property type="entry name" value="Peptidase_S13"/>
    <property type="match status" value="1"/>
</dbReference>
<evidence type="ECO:0000256" key="2">
    <source>
        <dbReference type="ARBA" id="ARBA00022801"/>
    </source>
</evidence>
<keyword evidence="2 4" id="KW-0378">Hydrolase</keyword>
<dbReference type="InterPro" id="IPR012338">
    <property type="entry name" value="Beta-lactam/transpept-like"/>
</dbReference>
<organism evidence="4 5">
    <name type="scientific">Limnobacter profundi</name>
    <dbReference type="NCBI Taxonomy" id="2732163"/>
    <lineage>
        <taxon>Bacteria</taxon>
        <taxon>Pseudomonadati</taxon>
        <taxon>Pseudomonadota</taxon>
        <taxon>Betaproteobacteria</taxon>
        <taxon>Burkholderiales</taxon>
        <taxon>Burkholderiaceae</taxon>
        <taxon>Limnobacter</taxon>
    </lineage>
</organism>
<feature type="chain" id="PRO_5046483975" evidence="3">
    <location>
        <begin position="24"/>
        <end position="483"/>
    </location>
</feature>
<evidence type="ECO:0000256" key="3">
    <source>
        <dbReference type="SAM" id="SignalP"/>
    </source>
</evidence>
<dbReference type="GO" id="GO:0009002">
    <property type="term" value="F:serine-type D-Ala-D-Ala carboxypeptidase activity"/>
    <property type="evidence" value="ECO:0007669"/>
    <property type="project" value="UniProtKB-EC"/>
</dbReference>
<dbReference type="Proteomes" id="UP000501130">
    <property type="component" value="Chromosome"/>
</dbReference>
<dbReference type="PANTHER" id="PTHR30023">
    <property type="entry name" value="D-ALANYL-D-ALANINE CARBOXYPEPTIDASE"/>
    <property type="match status" value="1"/>
</dbReference>
<evidence type="ECO:0000313" key="5">
    <source>
        <dbReference type="Proteomes" id="UP000501130"/>
    </source>
</evidence>
<feature type="signal peptide" evidence="3">
    <location>
        <begin position="1"/>
        <end position="23"/>
    </location>
</feature>
<dbReference type="EC" id="3.4.16.4" evidence="4"/>
<keyword evidence="5" id="KW-1185">Reference proteome</keyword>
<dbReference type="NCBIfam" id="TIGR00666">
    <property type="entry name" value="PBP4"/>
    <property type="match status" value="1"/>
</dbReference>
<dbReference type="SUPFAM" id="SSF56601">
    <property type="entry name" value="beta-lactamase/transpeptidase-like"/>
    <property type="match status" value="1"/>
</dbReference>
<reference evidence="4 5" key="1">
    <citation type="submission" date="2020-05" db="EMBL/GenBank/DDBJ databases">
        <title>Compete genome of Limnobacter sp. SAORIC-580.</title>
        <authorList>
            <person name="Song J."/>
            <person name="Cho J.-C."/>
        </authorList>
    </citation>
    <scope>NUCLEOTIDE SEQUENCE [LARGE SCALE GENOMIC DNA]</scope>
    <source>
        <strain evidence="4 5">SAORIC-580</strain>
    </source>
</reference>
<proteinExistence type="inferred from homology"/>
<keyword evidence="3" id="KW-0732">Signal</keyword>
<dbReference type="Gene3D" id="3.50.80.20">
    <property type="entry name" value="D-Ala-D-Ala carboxypeptidase C, peptidase S13"/>
    <property type="match status" value="1"/>
</dbReference>